<protein>
    <submittedName>
        <fullName evidence="9">Multiple sugar transport system permease protein</fullName>
    </submittedName>
</protein>
<keyword evidence="4 7" id="KW-0812">Transmembrane</keyword>
<feature type="transmembrane region" description="Helical" evidence="7">
    <location>
        <begin position="106"/>
        <end position="126"/>
    </location>
</feature>
<feature type="transmembrane region" description="Helical" evidence="7">
    <location>
        <begin position="264"/>
        <end position="284"/>
    </location>
</feature>
<accession>A0A1T4M8Y6</accession>
<dbReference type="InterPro" id="IPR035906">
    <property type="entry name" value="MetI-like_sf"/>
</dbReference>
<dbReference type="GO" id="GO:0055085">
    <property type="term" value="P:transmembrane transport"/>
    <property type="evidence" value="ECO:0007669"/>
    <property type="project" value="InterPro"/>
</dbReference>
<comment type="subcellular location">
    <subcellularLocation>
        <location evidence="1 7">Cell membrane</location>
        <topology evidence="1 7">Multi-pass membrane protein</topology>
    </subcellularLocation>
</comment>
<keyword evidence="2 7" id="KW-0813">Transport</keyword>
<evidence type="ECO:0000259" key="8">
    <source>
        <dbReference type="PROSITE" id="PS50928"/>
    </source>
</evidence>
<gene>
    <name evidence="9" type="ORF">SAMN02745174_01108</name>
</gene>
<dbReference type="STRING" id="180163.SAMN02745174_01108"/>
<evidence type="ECO:0000256" key="4">
    <source>
        <dbReference type="ARBA" id="ARBA00022692"/>
    </source>
</evidence>
<dbReference type="PANTHER" id="PTHR30193">
    <property type="entry name" value="ABC TRANSPORTER PERMEASE PROTEIN"/>
    <property type="match status" value="1"/>
</dbReference>
<evidence type="ECO:0000256" key="1">
    <source>
        <dbReference type="ARBA" id="ARBA00004651"/>
    </source>
</evidence>
<keyword evidence="3" id="KW-1003">Cell membrane</keyword>
<dbReference type="InterPro" id="IPR000515">
    <property type="entry name" value="MetI-like"/>
</dbReference>
<dbReference type="InterPro" id="IPR051393">
    <property type="entry name" value="ABC_transporter_permease"/>
</dbReference>
<feature type="domain" description="ABC transmembrane type-1" evidence="8">
    <location>
        <begin position="69"/>
        <end position="283"/>
    </location>
</feature>
<dbReference type="AlphaFoldDB" id="A0A1T4M8Y6"/>
<dbReference type="RefSeq" id="WP_078693609.1">
    <property type="nucleotide sequence ID" value="NZ_FUWX01000008.1"/>
</dbReference>
<evidence type="ECO:0000313" key="10">
    <source>
        <dbReference type="Proteomes" id="UP000191153"/>
    </source>
</evidence>
<feature type="transmembrane region" description="Helical" evidence="7">
    <location>
        <begin position="73"/>
        <end position="94"/>
    </location>
</feature>
<dbReference type="PROSITE" id="PS50928">
    <property type="entry name" value="ABC_TM1"/>
    <property type="match status" value="1"/>
</dbReference>
<keyword evidence="10" id="KW-1185">Reference proteome</keyword>
<dbReference type="CDD" id="cd06261">
    <property type="entry name" value="TM_PBP2"/>
    <property type="match status" value="1"/>
</dbReference>
<evidence type="ECO:0000256" key="5">
    <source>
        <dbReference type="ARBA" id="ARBA00022989"/>
    </source>
</evidence>
<feature type="transmembrane region" description="Helical" evidence="7">
    <location>
        <begin position="154"/>
        <end position="179"/>
    </location>
</feature>
<keyword evidence="6 7" id="KW-0472">Membrane</keyword>
<evidence type="ECO:0000256" key="2">
    <source>
        <dbReference type="ARBA" id="ARBA00022448"/>
    </source>
</evidence>
<sequence length="293" mass="33625">MKKNKIENYIWAYLMIGPLVIGLGIFYIIPFFQNFYFSLTNLGAFGNYEFIGMDNYEKLIKDPKMYKALKNTFMYVLFSVPFGISISIIIAVMLNSKIKGVTFYRVLYFLPAVTMPTAIAMVWKWLYNKEFGLLNQILLKFGIEGQSWLTNSNIALYAVIIVAIWASIGYNMVILLAGLQGIPKMYYEAAEIDGAGPIKMFFKITLPLLSPTIFFVSVMTFISSFQMFDLVFMMIGKNNPAFENTMTIVYYFYNNAFQLSEKGYGAAIAVVLFIIIFIFTMIQLKLQKKLVNY</sequence>
<dbReference type="OrthoDB" id="9784933at2"/>
<comment type="similarity">
    <text evidence="7">Belongs to the binding-protein-dependent transport system permease family.</text>
</comment>
<dbReference type="SUPFAM" id="SSF161098">
    <property type="entry name" value="MetI-like"/>
    <property type="match status" value="1"/>
</dbReference>
<dbReference type="GO" id="GO:0005886">
    <property type="term" value="C:plasma membrane"/>
    <property type="evidence" value="ECO:0007669"/>
    <property type="project" value="UniProtKB-SubCell"/>
</dbReference>
<proteinExistence type="inferred from homology"/>
<evidence type="ECO:0000256" key="6">
    <source>
        <dbReference type="ARBA" id="ARBA00023136"/>
    </source>
</evidence>
<evidence type="ECO:0000256" key="3">
    <source>
        <dbReference type="ARBA" id="ARBA00022475"/>
    </source>
</evidence>
<keyword evidence="5 7" id="KW-1133">Transmembrane helix</keyword>
<evidence type="ECO:0000313" key="9">
    <source>
        <dbReference type="EMBL" id="SJZ63500.1"/>
    </source>
</evidence>
<evidence type="ECO:0000256" key="7">
    <source>
        <dbReference type="RuleBase" id="RU363032"/>
    </source>
</evidence>
<dbReference type="Gene3D" id="1.10.3720.10">
    <property type="entry name" value="MetI-like"/>
    <property type="match status" value="1"/>
</dbReference>
<dbReference type="Pfam" id="PF00528">
    <property type="entry name" value="BPD_transp_1"/>
    <property type="match status" value="1"/>
</dbReference>
<feature type="transmembrane region" description="Helical" evidence="7">
    <location>
        <begin position="12"/>
        <end position="32"/>
    </location>
</feature>
<keyword evidence="9" id="KW-0762">Sugar transport</keyword>
<dbReference type="EMBL" id="FUWX01000008">
    <property type="protein sequence ID" value="SJZ63500.1"/>
    <property type="molecule type" value="Genomic_DNA"/>
</dbReference>
<reference evidence="9 10" key="1">
    <citation type="submission" date="2017-02" db="EMBL/GenBank/DDBJ databases">
        <authorList>
            <person name="Peterson S.W."/>
        </authorList>
    </citation>
    <scope>NUCLEOTIDE SEQUENCE [LARGE SCALE GENOMIC DNA]</scope>
    <source>
        <strain evidence="9 10">ATCC 700028</strain>
    </source>
</reference>
<organism evidence="9 10">
    <name type="scientific">Cetobacterium ceti</name>
    <dbReference type="NCBI Taxonomy" id="180163"/>
    <lineage>
        <taxon>Bacteria</taxon>
        <taxon>Fusobacteriati</taxon>
        <taxon>Fusobacteriota</taxon>
        <taxon>Fusobacteriia</taxon>
        <taxon>Fusobacteriales</taxon>
        <taxon>Fusobacteriaceae</taxon>
        <taxon>Cetobacterium</taxon>
    </lineage>
</organism>
<dbReference type="Proteomes" id="UP000191153">
    <property type="component" value="Unassembled WGS sequence"/>
</dbReference>
<name>A0A1T4M8Y6_9FUSO</name>
<feature type="transmembrane region" description="Helical" evidence="7">
    <location>
        <begin position="200"/>
        <end position="225"/>
    </location>
</feature>
<dbReference type="PANTHER" id="PTHR30193:SF37">
    <property type="entry name" value="INNER MEMBRANE ABC TRANSPORTER PERMEASE PROTEIN YCJO"/>
    <property type="match status" value="1"/>
</dbReference>